<name>A0A0F8YN14_9ZZZZ</name>
<proteinExistence type="predicted"/>
<reference evidence="1" key="1">
    <citation type="journal article" date="2015" name="Nature">
        <title>Complex archaea that bridge the gap between prokaryotes and eukaryotes.</title>
        <authorList>
            <person name="Spang A."/>
            <person name="Saw J.H."/>
            <person name="Jorgensen S.L."/>
            <person name="Zaremba-Niedzwiedzka K."/>
            <person name="Martijn J."/>
            <person name="Lind A.E."/>
            <person name="van Eijk R."/>
            <person name="Schleper C."/>
            <person name="Guy L."/>
            <person name="Ettema T.J."/>
        </authorList>
    </citation>
    <scope>NUCLEOTIDE SEQUENCE</scope>
</reference>
<comment type="caution">
    <text evidence="1">The sequence shown here is derived from an EMBL/GenBank/DDBJ whole genome shotgun (WGS) entry which is preliminary data.</text>
</comment>
<protein>
    <submittedName>
        <fullName evidence="1">Uncharacterized protein</fullName>
    </submittedName>
</protein>
<sequence length="114" mass="12301">MPTVEERAICEGFYALSLLAEATGDALPLNKHDGCWEHQIDEQWWCAVNGHKEEMECSHGGKVPSYSALIEFNGWPTGIIDPFGGIVAAGTVANEDSFIAAVEAATAKFCGDKR</sequence>
<evidence type="ECO:0000313" key="1">
    <source>
        <dbReference type="EMBL" id="KKK75130.1"/>
    </source>
</evidence>
<dbReference type="EMBL" id="LAZR01056001">
    <property type="protein sequence ID" value="KKK75130.1"/>
    <property type="molecule type" value="Genomic_DNA"/>
</dbReference>
<organism evidence="1">
    <name type="scientific">marine sediment metagenome</name>
    <dbReference type="NCBI Taxonomy" id="412755"/>
    <lineage>
        <taxon>unclassified sequences</taxon>
        <taxon>metagenomes</taxon>
        <taxon>ecological metagenomes</taxon>
    </lineage>
</organism>
<dbReference type="AlphaFoldDB" id="A0A0F8YN14"/>
<accession>A0A0F8YN14</accession>
<gene>
    <name evidence="1" type="ORF">LCGC14_2876810</name>
</gene>